<name>A0AAD7FW37_MYCRO</name>
<comment type="caution">
    <text evidence="1">The sequence shown here is derived from an EMBL/GenBank/DDBJ whole genome shotgun (WGS) entry which is preliminary data.</text>
</comment>
<organism evidence="1 2">
    <name type="scientific">Mycena rosella</name>
    <name type="common">Pink bonnet</name>
    <name type="synonym">Agaricus rosellus</name>
    <dbReference type="NCBI Taxonomy" id="1033263"/>
    <lineage>
        <taxon>Eukaryota</taxon>
        <taxon>Fungi</taxon>
        <taxon>Dikarya</taxon>
        <taxon>Basidiomycota</taxon>
        <taxon>Agaricomycotina</taxon>
        <taxon>Agaricomycetes</taxon>
        <taxon>Agaricomycetidae</taxon>
        <taxon>Agaricales</taxon>
        <taxon>Marasmiineae</taxon>
        <taxon>Mycenaceae</taxon>
        <taxon>Mycena</taxon>
    </lineage>
</organism>
<accession>A0AAD7FW37</accession>
<evidence type="ECO:0000313" key="1">
    <source>
        <dbReference type="EMBL" id="KAJ7640634.1"/>
    </source>
</evidence>
<dbReference type="AlphaFoldDB" id="A0AAD7FW37"/>
<protein>
    <submittedName>
        <fullName evidence="1">Uncharacterized protein</fullName>
    </submittedName>
</protein>
<reference evidence="1" key="1">
    <citation type="submission" date="2023-03" db="EMBL/GenBank/DDBJ databases">
        <title>Massive genome expansion in bonnet fungi (Mycena s.s.) driven by repeated elements and novel gene families across ecological guilds.</title>
        <authorList>
            <consortium name="Lawrence Berkeley National Laboratory"/>
            <person name="Harder C.B."/>
            <person name="Miyauchi S."/>
            <person name="Viragh M."/>
            <person name="Kuo A."/>
            <person name="Thoen E."/>
            <person name="Andreopoulos B."/>
            <person name="Lu D."/>
            <person name="Skrede I."/>
            <person name="Drula E."/>
            <person name="Henrissat B."/>
            <person name="Morin E."/>
            <person name="Kohler A."/>
            <person name="Barry K."/>
            <person name="LaButti K."/>
            <person name="Morin E."/>
            <person name="Salamov A."/>
            <person name="Lipzen A."/>
            <person name="Mereny Z."/>
            <person name="Hegedus B."/>
            <person name="Baldrian P."/>
            <person name="Stursova M."/>
            <person name="Weitz H."/>
            <person name="Taylor A."/>
            <person name="Grigoriev I.V."/>
            <person name="Nagy L.G."/>
            <person name="Martin F."/>
            <person name="Kauserud H."/>
        </authorList>
    </citation>
    <scope>NUCLEOTIDE SEQUENCE</scope>
    <source>
        <strain evidence="1">CBHHK067</strain>
    </source>
</reference>
<evidence type="ECO:0000313" key="2">
    <source>
        <dbReference type="Proteomes" id="UP001221757"/>
    </source>
</evidence>
<gene>
    <name evidence="1" type="ORF">B0H17DRAFT_1148899</name>
</gene>
<dbReference type="Proteomes" id="UP001221757">
    <property type="component" value="Unassembled WGS sequence"/>
</dbReference>
<keyword evidence="2" id="KW-1185">Reference proteome</keyword>
<proteinExistence type="predicted"/>
<sequence>MHICSHSKELSPYKLWTLHAHTHLFSKAETMILQTWAETMTDFIIQLCFCYQNLVHIPTVLEGQNYDPTNYGLGAPSATPRHCVQDPDSRSPASLNLATVQLGHVRHMWLCLARQFHMARQTSTHLGWIWPPLVCRWQGLARSPPFPVHLLLLNVEGRRDRKTCWAPQGSLRPNLEEDQL</sequence>
<dbReference type="EMBL" id="JARKIE010000423">
    <property type="protein sequence ID" value="KAJ7640634.1"/>
    <property type="molecule type" value="Genomic_DNA"/>
</dbReference>